<dbReference type="SMART" id="SM00860">
    <property type="entry name" value="SMI1_KNR4"/>
    <property type="match status" value="1"/>
</dbReference>
<dbReference type="EMBL" id="FNQV01000018">
    <property type="protein sequence ID" value="SEA73759.1"/>
    <property type="molecule type" value="Genomic_DNA"/>
</dbReference>
<dbReference type="Pfam" id="PF09346">
    <property type="entry name" value="SMI1_KNR4"/>
    <property type="match status" value="1"/>
</dbReference>
<keyword evidence="4" id="KW-1185">Reference proteome</keyword>
<feature type="domain" description="Knr4/Smi1-like" evidence="2">
    <location>
        <begin position="11"/>
        <end position="154"/>
    </location>
</feature>
<dbReference type="AlphaFoldDB" id="A0A1H4DMM3"/>
<gene>
    <name evidence="3" type="ORF">SAMN02910418_02288</name>
</gene>
<dbReference type="InterPro" id="IPR037883">
    <property type="entry name" value="Knr4/Smi1-like_sf"/>
</dbReference>
<dbReference type="Proteomes" id="UP000199288">
    <property type="component" value="Unassembled WGS sequence"/>
</dbReference>
<dbReference type="Gene3D" id="3.40.1580.10">
    <property type="entry name" value="SMI1/KNR4-like"/>
    <property type="match status" value="1"/>
</dbReference>
<protein>
    <submittedName>
        <fullName evidence="3">SMI1 / KNR4 family (SUKH-1)</fullName>
    </submittedName>
</protein>
<name>A0A1H4DMM3_9ACTO</name>
<accession>A0A1H4DMM3</accession>
<proteinExistence type="predicted"/>
<dbReference type="SUPFAM" id="SSF160631">
    <property type="entry name" value="SMI1/KNR4-like"/>
    <property type="match status" value="1"/>
</dbReference>
<evidence type="ECO:0000259" key="2">
    <source>
        <dbReference type="SMART" id="SM00860"/>
    </source>
</evidence>
<feature type="region of interest" description="Disordered" evidence="1">
    <location>
        <begin position="159"/>
        <end position="184"/>
    </location>
</feature>
<evidence type="ECO:0000313" key="4">
    <source>
        <dbReference type="Proteomes" id="UP000199288"/>
    </source>
</evidence>
<evidence type="ECO:0000313" key="3">
    <source>
        <dbReference type="EMBL" id="SEA73759.1"/>
    </source>
</evidence>
<reference evidence="4" key="1">
    <citation type="submission" date="2016-10" db="EMBL/GenBank/DDBJ databases">
        <authorList>
            <person name="Varghese N."/>
            <person name="Submissions S."/>
        </authorList>
    </citation>
    <scope>NUCLEOTIDE SEQUENCE [LARGE SCALE GENOMIC DNA]</scope>
    <source>
        <strain evidence="4">KPR-1</strain>
    </source>
</reference>
<dbReference type="InterPro" id="IPR018958">
    <property type="entry name" value="Knr4/Smi1-like_dom"/>
</dbReference>
<sequence length="202" mass="22942">MKLGFSHCSRSVSTADLDDIQRDLGVKLPQEFRDHYETWNGGDPNKSLFRALGPLVRDIEITHFFSFRYNHEFADDPEYTLEGIALEEWAEGEVPTRLLPFAISYDGNYLCLDLHGGQIYYYIRDNDDSSMSKDEYFAQNSVWLAESFEEFLGKLECPDSVPPVDDGDERSEPVESARQQDFSGCSSMVTARQIADVAARLG</sequence>
<evidence type="ECO:0000256" key="1">
    <source>
        <dbReference type="SAM" id="MobiDB-lite"/>
    </source>
</evidence>
<organism evidence="3 4">
    <name type="scientific">Bowdeniella nasicola</name>
    <dbReference type="NCBI Taxonomy" id="208480"/>
    <lineage>
        <taxon>Bacteria</taxon>
        <taxon>Bacillati</taxon>
        <taxon>Actinomycetota</taxon>
        <taxon>Actinomycetes</taxon>
        <taxon>Actinomycetales</taxon>
        <taxon>Actinomycetaceae</taxon>
        <taxon>Bowdeniella</taxon>
    </lineage>
</organism>